<keyword evidence="1" id="KW-0479">Metal-binding</keyword>
<dbReference type="InterPro" id="IPR036028">
    <property type="entry name" value="SH3-like_dom_sf"/>
</dbReference>
<evidence type="ECO:0000256" key="2">
    <source>
        <dbReference type="ARBA" id="ARBA00022771"/>
    </source>
</evidence>
<feature type="compositionally biased region" description="Basic and acidic residues" evidence="5">
    <location>
        <begin position="304"/>
        <end position="314"/>
    </location>
</feature>
<feature type="compositionally biased region" description="Basic and acidic residues" evidence="5">
    <location>
        <begin position="128"/>
        <end position="166"/>
    </location>
</feature>
<dbReference type="Gene3D" id="3.30.40.10">
    <property type="entry name" value="Zinc/RING finger domain, C3HC4 (zinc finger)"/>
    <property type="match status" value="1"/>
</dbReference>
<feature type="compositionally biased region" description="Low complexity" evidence="5">
    <location>
        <begin position="315"/>
        <end position="330"/>
    </location>
</feature>
<feature type="compositionally biased region" description="Low complexity" evidence="5">
    <location>
        <begin position="294"/>
        <end position="303"/>
    </location>
</feature>
<name>A0AA39WXK5_9PEZI</name>
<dbReference type="GO" id="GO:0016567">
    <property type="term" value="P:protein ubiquitination"/>
    <property type="evidence" value="ECO:0007669"/>
    <property type="project" value="TreeGrafter"/>
</dbReference>
<evidence type="ECO:0000313" key="8">
    <source>
        <dbReference type="Proteomes" id="UP001175000"/>
    </source>
</evidence>
<dbReference type="SUPFAM" id="SSF57850">
    <property type="entry name" value="RING/U-box"/>
    <property type="match status" value="1"/>
</dbReference>
<dbReference type="InterPro" id="IPR013083">
    <property type="entry name" value="Znf_RING/FYVE/PHD"/>
</dbReference>
<evidence type="ECO:0000256" key="1">
    <source>
        <dbReference type="ARBA" id="ARBA00022723"/>
    </source>
</evidence>
<evidence type="ECO:0000256" key="5">
    <source>
        <dbReference type="SAM" id="MobiDB-lite"/>
    </source>
</evidence>
<feature type="domain" description="RING-type" evidence="6">
    <location>
        <begin position="17"/>
        <end position="73"/>
    </location>
</feature>
<feature type="compositionally biased region" description="Polar residues" evidence="5">
    <location>
        <begin position="470"/>
        <end position="496"/>
    </location>
</feature>
<comment type="caution">
    <text evidence="7">The sequence shown here is derived from an EMBL/GenBank/DDBJ whole genome shotgun (WGS) entry which is preliminary data.</text>
</comment>
<dbReference type="InterPro" id="IPR043145">
    <property type="entry name" value="Znf_ZZ_sf"/>
</dbReference>
<dbReference type="SUPFAM" id="SSF50044">
    <property type="entry name" value="SH3-domain"/>
    <property type="match status" value="1"/>
</dbReference>
<dbReference type="PROSITE" id="PS50089">
    <property type="entry name" value="ZF_RING_2"/>
    <property type="match status" value="1"/>
</dbReference>
<evidence type="ECO:0000256" key="3">
    <source>
        <dbReference type="ARBA" id="ARBA00022833"/>
    </source>
</evidence>
<feature type="compositionally biased region" description="Basic and acidic residues" evidence="5">
    <location>
        <begin position="183"/>
        <end position="197"/>
    </location>
</feature>
<evidence type="ECO:0000256" key="4">
    <source>
        <dbReference type="PROSITE-ProRule" id="PRU00175"/>
    </source>
</evidence>
<dbReference type="PANTHER" id="PTHR16079">
    <property type="entry name" value="UBIQUITIN LIGASE PROTEIN CHFR"/>
    <property type="match status" value="1"/>
</dbReference>
<dbReference type="PANTHER" id="PTHR16079:SF4">
    <property type="entry name" value="E3 UBIQUITIN-PROTEIN LIGASE CHFR"/>
    <property type="match status" value="1"/>
</dbReference>
<feature type="region of interest" description="Disordered" evidence="5">
    <location>
        <begin position="666"/>
        <end position="687"/>
    </location>
</feature>
<dbReference type="InterPro" id="IPR018957">
    <property type="entry name" value="Znf_C3HC4_RING-type"/>
</dbReference>
<organism evidence="7 8">
    <name type="scientific">Immersiella caudata</name>
    <dbReference type="NCBI Taxonomy" id="314043"/>
    <lineage>
        <taxon>Eukaryota</taxon>
        <taxon>Fungi</taxon>
        <taxon>Dikarya</taxon>
        <taxon>Ascomycota</taxon>
        <taxon>Pezizomycotina</taxon>
        <taxon>Sordariomycetes</taxon>
        <taxon>Sordariomycetidae</taxon>
        <taxon>Sordariales</taxon>
        <taxon>Lasiosphaeriaceae</taxon>
        <taxon>Immersiella</taxon>
    </lineage>
</organism>
<dbReference type="Pfam" id="PF00097">
    <property type="entry name" value="zf-C3HC4"/>
    <property type="match status" value="1"/>
</dbReference>
<feature type="compositionally biased region" description="Low complexity" evidence="5">
    <location>
        <begin position="200"/>
        <end position="209"/>
    </location>
</feature>
<dbReference type="PROSITE" id="PS00518">
    <property type="entry name" value="ZF_RING_1"/>
    <property type="match status" value="1"/>
</dbReference>
<sequence>MESTAKPAVNLETELTCSICTELLYQPLTLLDCLHTFCGACLKEWFSWQAQRAETAPVPPPPDAAIFTCPSCRDRVRDTKHDARVATLLDMFLQLNPDRGRSAGEREEMDAKYLKGERVMPRVRVLERSEEERRGDEEERRVLETVQRESLREAMREAGRRDGHRGQDRRRAHSANLRAENGVGREGERRRRSESRQRAARGTGSATAAVEAMRTRQVEHQSSLRSLISSEGVGARDIEREIEEFTRQIQEEGLLDGLDLDNINLRDNDELSKRITEAYRRRYRERSRQEGGRRSNASSQSQRSDLRPRAHTGDGSRPSSRHGGPSRPTSANNSGDERGRYPPSSSAHLDIEPASRRRTPSSGRSATVPTPVAQPEVRAITGRSQTDLAIRPTAGVIATDVRSSSSPTTVTPTRGRGDSPENRGASFNSRAAAGLGITQPQPSTLPEAVSDPESRSRKRTPVRPVDLAIIQTSPSTAPKSGQLSPSLASPSGTSPRRNPLPRYKEPLINCDSCSKPHIEYEVHYNCAVCHGGEWNICLDCYRKRTGCLHWLGFGKTAWERWEKLKSNGDAKWAKTPPHFLTANRYTPPKQTPGGADGRRTLTTENPLDRLQSGTFCCRCSAWTTNDGYWQCDICNEGEWGFCADCVGRGLSCTHLLLPMAYRETSTPPPLPADSHTPPASPGGSRPARKRAFLPIIPVRPCSVCRKRIPGPETRFHCYSCKSDAIIDARTGDYDICRGCYMSVVASGLISTESGPAGWRRCPKVGHRMIIEAFVRDNRGDERLELVQDLVGGRRLTVTKYEPEKGMEVWAWKDASGKKVERLVSVDVGGSAESVNLPPSDRERFNKTAFPPSGGTAPKAVAYWSWYPVEGEGDDELMFPKWAEILEVEDQNGEWFHGFYMGASGLLPAPYVKVEKPRKEEAVQEVDEVAAKTCRLQRLLA</sequence>
<dbReference type="InterPro" id="IPR001841">
    <property type="entry name" value="Znf_RING"/>
</dbReference>
<dbReference type="InterPro" id="IPR052256">
    <property type="entry name" value="E3_ubiquitin-ligase_CHFR"/>
</dbReference>
<dbReference type="AlphaFoldDB" id="A0AA39WXK5"/>
<dbReference type="EMBL" id="JAULSU010000003">
    <property type="protein sequence ID" value="KAK0623100.1"/>
    <property type="molecule type" value="Genomic_DNA"/>
</dbReference>
<dbReference type="GO" id="GO:0005634">
    <property type="term" value="C:nucleus"/>
    <property type="evidence" value="ECO:0007669"/>
    <property type="project" value="TreeGrafter"/>
</dbReference>
<reference evidence="7" key="1">
    <citation type="submission" date="2023-06" db="EMBL/GenBank/DDBJ databases">
        <title>Genome-scale phylogeny and comparative genomics of the fungal order Sordariales.</title>
        <authorList>
            <consortium name="Lawrence Berkeley National Laboratory"/>
            <person name="Hensen N."/>
            <person name="Bonometti L."/>
            <person name="Westerberg I."/>
            <person name="Brannstrom I.O."/>
            <person name="Guillou S."/>
            <person name="Cros-Aarteil S."/>
            <person name="Calhoun S."/>
            <person name="Haridas S."/>
            <person name="Kuo A."/>
            <person name="Mondo S."/>
            <person name="Pangilinan J."/>
            <person name="Riley R."/>
            <person name="Labutti K."/>
            <person name="Andreopoulos B."/>
            <person name="Lipzen A."/>
            <person name="Chen C."/>
            <person name="Yanf M."/>
            <person name="Daum C."/>
            <person name="Ng V."/>
            <person name="Clum A."/>
            <person name="Steindorff A."/>
            <person name="Ohm R."/>
            <person name="Martin F."/>
            <person name="Silar P."/>
            <person name="Natvig D."/>
            <person name="Lalanne C."/>
            <person name="Gautier V."/>
            <person name="Ament-Velasquez S.L."/>
            <person name="Kruys A."/>
            <person name="Hutchinson M.I."/>
            <person name="Powell A.J."/>
            <person name="Barry K."/>
            <person name="Miller A.N."/>
            <person name="Grigoriev I.V."/>
            <person name="Debuchy R."/>
            <person name="Gladieux P."/>
            <person name="Thoren M.H."/>
            <person name="Johannesson H."/>
        </authorList>
    </citation>
    <scope>NUCLEOTIDE SEQUENCE</scope>
    <source>
        <strain evidence="7">CBS 606.72</strain>
    </source>
</reference>
<evidence type="ECO:0000259" key="6">
    <source>
        <dbReference type="PROSITE" id="PS50089"/>
    </source>
</evidence>
<dbReference type="InterPro" id="IPR017907">
    <property type="entry name" value="Znf_RING_CS"/>
</dbReference>
<proteinExistence type="predicted"/>
<dbReference type="Proteomes" id="UP001175000">
    <property type="component" value="Unassembled WGS sequence"/>
</dbReference>
<dbReference type="Gene3D" id="2.30.30.40">
    <property type="entry name" value="SH3 Domains"/>
    <property type="match status" value="1"/>
</dbReference>
<dbReference type="GO" id="GO:0006511">
    <property type="term" value="P:ubiquitin-dependent protein catabolic process"/>
    <property type="evidence" value="ECO:0007669"/>
    <property type="project" value="TreeGrafter"/>
</dbReference>
<keyword evidence="8" id="KW-1185">Reference proteome</keyword>
<feature type="compositionally biased region" description="Low complexity" evidence="5">
    <location>
        <begin position="399"/>
        <end position="414"/>
    </location>
</feature>
<accession>A0AA39WXK5</accession>
<feature type="compositionally biased region" description="Basic and acidic residues" evidence="5">
    <location>
        <begin position="282"/>
        <end position="293"/>
    </location>
</feature>
<dbReference type="GO" id="GO:0008270">
    <property type="term" value="F:zinc ion binding"/>
    <property type="evidence" value="ECO:0007669"/>
    <property type="project" value="UniProtKB-KW"/>
</dbReference>
<gene>
    <name evidence="7" type="ORF">B0T14DRAFT_515291</name>
</gene>
<dbReference type="Gene3D" id="3.30.60.90">
    <property type="match status" value="1"/>
</dbReference>
<feature type="region of interest" description="Disordered" evidence="5">
    <location>
        <begin position="282"/>
        <end position="501"/>
    </location>
</feature>
<keyword evidence="2 4" id="KW-0863">Zinc-finger</keyword>
<keyword evidence="3" id="KW-0862">Zinc</keyword>
<dbReference type="GO" id="GO:0004842">
    <property type="term" value="F:ubiquitin-protein transferase activity"/>
    <property type="evidence" value="ECO:0007669"/>
    <property type="project" value="TreeGrafter"/>
</dbReference>
<evidence type="ECO:0000313" key="7">
    <source>
        <dbReference type="EMBL" id="KAK0623100.1"/>
    </source>
</evidence>
<feature type="region of interest" description="Disordered" evidence="5">
    <location>
        <begin position="128"/>
        <end position="224"/>
    </location>
</feature>
<protein>
    <recommendedName>
        <fullName evidence="6">RING-type domain-containing protein</fullName>
    </recommendedName>
</protein>
<dbReference type="SMART" id="SM00184">
    <property type="entry name" value="RING"/>
    <property type="match status" value="1"/>
</dbReference>